<keyword evidence="1" id="KW-0863">Zinc-finger</keyword>
<evidence type="ECO:0000256" key="3">
    <source>
        <dbReference type="SAM" id="MobiDB-lite"/>
    </source>
</evidence>
<evidence type="ECO:0000256" key="1">
    <source>
        <dbReference type="PROSITE-ProRule" id="PRU00723"/>
    </source>
</evidence>
<feature type="compositionally biased region" description="Polar residues" evidence="3">
    <location>
        <begin position="739"/>
        <end position="754"/>
    </location>
</feature>
<keyword evidence="1" id="KW-0862">Zinc</keyword>
<dbReference type="Gene3D" id="4.10.1000.10">
    <property type="entry name" value="Zinc finger, CCCH-type"/>
    <property type="match status" value="2"/>
</dbReference>
<feature type="compositionally biased region" description="Polar residues" evidence="3">
    <location>
        <begin position="185"/>
        <end position="213"/>
    </location>
</feature>
<feature type="domain" description="C3H1-type" evidence="4">
    <location>
        <begin position="285"/>
        <end position="319"/>
    </location>
</feature>
<dbReference type="PROSITE" id="PS50103">
    <property type="entry name" value="ZF_C3H1"/>
    <property type="match status" value="3"/>
</dbReference>
<feature type="region of interest" description="Disordered" evidence="3">
    <location>
        <begin position="723"/>
        <end position="754"/>
    </location>
</feature>
<feature type="zinc finger region" description="C3H1-type" evidence="1">
    <location>
        <begin position="2"/>
        <end position="34"/>
    </location>
</feature>
<feature type="region of interest" description="Disordered" evidence="3">
    <location>
        <begin position="465"/>
        <end position="497"/>
    </location>
</feature>
<dbReference type="InterPro" id="IPR000571">
    <property type="entry name" value="Znf_CCCH"/>
</dbReference>
<dbReference type="GO" id="GO:0008270">
    <property type="term" value="F:zinc ion binding"/>
    <property type="evidence" value="ECO:0007669"/>
    <property type="project" value="UniProtKB-KW"/>
</dbReference>
<reference evidence="5 6" key="1">
    <citation type="journal article" date="2019" name="Nat. Ecol. Evol.">
        <title>Megaphylogeny resolves global patterns of mushroom evolution.</title>
        <authorList>
            <person name="Varga T."/>
            <person name="Krizsan K."/>
            <person name="Foldi C."/>
            <person name="Dima B."/>
            <person name="Sanchez-Garcia M."/>
            <person name="Sanchez-Ramirez S."/>
            <person name="Szollosi G.J."/>
            <person name="Szarkandi J.G."/>
            <person name="Papp V."/>
            <person name="Albert L."/>
            <person name="Andreopoulos W."/>
            <person name="Angelini C."/>
            <person name="Antonin V."/>
            <person name="Barry K.W."/>
            <person name="Bougher N.L."/>
            <person name="Buchanan P."/>
            <person name="Buyck B."/>
            <person name="Bense V."/>
            <person name="Catcheside P."/>
            <person name="Chovatia M."/>
            <person name="Cooper J."/>
            <person name="Damon W."/>
            <person name="Desjardin D."/>
            <person name="Finy P."/>
            <person name="Geml J."/>
            <person name="Haridas S."/>
            <person name="Hughes K."/>
            <person name="Justo A."/>
            <person name="Karasinski D."/>
            <person name="Kautmanova I."/>
            <person name="Kiss B."/>
            <person name="Kocsube S."/>
            <person name="Kotiranta H."/>
            <person name="LaButti K.M."/>
            <person name="Lechner B.E."/>
            <person name="Liimatainen K."/>
            <person name="Lipzen A."/>
            <person name="Lukacs Z."/>
            <person name="Mihaltcheva S."/>
            <person name="Morgado L.N."/>
            <person name="Niskanen T."/>
            <person name="Noordeloos M.E."/>
            <person name="Ohm R.A."/>
            <person name="Ortiz-Santana B."/>
            <person name="Ovrebo C."/>
            <person name="Racz N."/>
            <person name="Riley R."/>
            <person name="Savchenko A."/>
            <person name="Shiryaev A."/>
            <person name="Soop K."/>
            <person name="Spirin V."/>
            <person name="Szebenyi C."/>
            <person name="Tomsovsky M."/>
            <person name="Tulloss R.E."/>
            <person name="Uehling J."/>
            <person name="Grigoriev I.V."/>
            <person name="Vagvolgyi C."/>
            <person name="Papp T."/>
            <person name="Martin F.M."/>
            <person name="Miettinen O."/>
            <person name="Hibbett D.S."/>
            <person name="Nagy L.G."/>
        </authorList>
    </citation>
    <scope>NUCLEOTIDE SEQUENCE [LARGE SCALE GENOMIC DNA]</scope>
    <source>
        <strain evidence="5 6">CBS 309.79</strain>
    </source>
</reference>
<dbReference type="Proteomes" id="UP000305067">
    <property type="component" value="Unassembled WGS sequence"/>
</dbReference>
<proteinExistence type="predicted"/>
<gene>
    <name evidence="5" type="ORF">BDV98DRAFT_606398</name>
</gene>
<keyword evidence="2" id="KW-0175">Coiled coil</keyword>
<dbReference type="EMBL" id="ML178836">
    <property type="protein sequence ID" value="TFK98892.1"/>
    <property type="molecule type" value="Genomic_DNA"/>
</dbReference>
<feature type="compositionally biased region" description="Pro residues" evidence="3">
    <location>
        <begin position="477"/>
        <end position="494"/>
    </location>
</feature>
<feature type="compositionally biased region" description="Basic and acidic residues" evidence="3">
    <location>
        <begin position="465"/>
        <end position="476"/>
    </location>
</feature>
<feature type="compositionally biased region" description="Basic residues" evidence="3">
    <location>
        <begin position="535"/>
        <end position="551"/>
    </location>
</feature>
<evidence type="ECO:0000256" key="2">
    <source>
        <dbReference type="SAM" id="Coils"/>
    </source>
</evidence>
<feature type="region of interest" description="Disordered" evidence="3">
    <location>
        <begin position="323"/>
        <end position="440"/>
    </location>
</feature>
<protein>
    <recommendedName>
        <fullName evidence="4">C3H1-type domain-containing protein</fullName>
    </recommendedName>
</protein>
<feature type="compositionally biased region" description="Acidic residues" evidence="3">
    <location>
        <begin position="519"/>
        <end position="529"/>
    </location>
</feature>
<name>A0A5C3QA53_9AGAR</name>
<feature type="region of interest" description="Disordered" evidence="3">
    <location>
        <begin position="515"/>
        <end position="556"/>
    </location>
</feature>
<feature type="compositionally biased region" description="Gly residues" evidence="3">
    <location>
        <begin position="379"/>
        <end position="392"/>
    </location>
</feature>
<feature type="compositionally biased region" description="Gly residues" evidence="3">
    <location>
        <begin position="409"/>
        <end position="439"/>
    </location>
</feature>
<feature type="zinc finger region" description="C3H1-type" evidence="1">
    <location>
        <begin position="285"/>
        <end position="319"/>
    </location>
</feature>
<feature type="domain" description="C3H1-type" evidence="4">
    <location>
        <begin position="2"/>
        <end position="34"/>
    </location>
</feature>
<dbReference type="SMART" id="SM00356">
    <property type="entry name" value="ZnF_C3H1"/>
    <property type="match status" value="4"/>
</dbReference>
<keyword evidence="1" id="KW-0479">Metal-binding</keyword>
<feature type="coiled-coil region" evidence="2">
    <location>
        <begin position="994"/>
        <end position="1028"/>
    </location>
</feature>
<feature type="compositionally biased region" description="Pro residues" evidence="3">
    <location>
        <begin position="167"/>
        <end position="176"/>
    </location>
</feature>
<dbReference type="STRING" id="1884261.A0A5C3QA53"/>
<feature type="region of interest" description="Disordered" evidence="3">
    <location>
        <begin position="133"/>
        <end position="225"/>
    </location>
</feature>
<evidence type="ECO:0000313" key="5">
    <source>
        <dbReference type="EMBL" id="TFK98892.1"/>
    </source>
</evidence>
<evidence type="ECO:0000313" key="6">
    <source>
        <dbReference type="Proteomes" id="UP000305067"/>
    </source>
</evidence>
<sequence length="1133" mass="121130">MKPNNIRCRSFEADGKPKGRCRKGESCPFLHPEDAGFDSAVAPTYGSHPTSLPRKKNERCRDFAPDGTQVGNCAFGSRVCKFAHPDEPEWASVQHHFGLSHLSPASPGLHPRLSTLKEKREKDANARDLIASIVGGGGTGAKSPEIPPPSHDTPPQSGYTPTQAYATPPPPPPPPSYASTSATQNYASTSADTSGWGSSPTVNHTSSTKTEQQGQGGNYRKKSLGCRSYDPTGTPLYSSGCRKGTDCTYAHPGDPEWEWVRKWNHQISPLDTYTNEMRTLPRAKGRKSNRCKSFTTSGSPIGRGCPRSAAVCKYIHPEDEEWEGAVPWFGGQKGKRSGGGSDDGDRDTEAGGAWGGATPPGDTGSNRGWGGATPTDGTKSGGRWGESNGGWGTETKSNGGWRGATPPGDTGGWGDSGGTGWGDTSGGGWGQNKAGGGWGSSSLVDGGWVSGSPIWGNTTAYTSVKEDSPIEGEKYHPPLPPSSCKPPPPIPVPRPSDIISAPVDVEVEVVDFTLGWGGDDLEPDEEPESTPEKRRPGRPKKGSRGRGRGRGARSQVDVDVVEEGEWEEEPFISPLLAFRAHREAALKVEERQRMVITPVQSRAVSEATLEAMLGPSLSSSRRGVGVGEEVDTKVGILDGDAVPQDPDAFVFEEDLSALTEEKLRRRLMHLIITAVSTQITHTRAEVATAIAKRVSLAPIYHAGLDDEPPLDGTSTGAAILQRMSGKRPGVKNEERSRSCSRSATPVSSTKQTSSATNIAASCELEYMIFLIAAHDEELSLRRGQAEWGEGLVEGYAGQISTLVSGTWGAGVVAMDEKAKEDSRVREEEQAEAAREGVAAEEAATAAFVAVSTRGAPGEGEDEDEDEFTPARVARQLPASFAELTARAFGANDEVYEVQDMLESERDDTTETVALACAAADEAASSSLQGLPFSADDPGVVLDNMGQPSWWTLDKMKGALANTELDFEGFTDEVAGLIKSSGERGWGLEMMGERVSELERERELLVGVAEEERREVEEMRILVDGLREKIEEVLAGTQKSSGEDKDKAMDEGAEDVQIDERLAALALEDLQPSIAELIAGEIAKLSPLLDALKGEVAMRAHERKKALYAEVWGMLEMPMRVGVGVGRWADEVKG</sequence>
<evidence type="ECO:0000259" key="4">
    <source>
        <dbReference type="PROSITE" id="PS50103"/>
    </source>
</evidence>
<feature type="domain" description="C3H1-type" evidence="4">
    <location>
        <begin position="54"/>
        <end position="87"/>
    </location>
</feature>
<feature type="zinc finger region" description="C3H1-type" evidence="1">
    <location>
        <begin position="54"/>
        <end position="87"/>
    </location>
</feature>
<accession>A0A5C3QA53</accession>
<dbReference type="AlphaFoldDB" id="A0A5C3QA53"/>
<keyword evidence="6" id="KW-1185">Reference proteome</keyword>
<organism evidence="5 6">
    <name type="scientific">Pterulicium gracile</name>
    <dbReference type="NCBI Taxonomy" id="1884261"/>
    <lineage>
        <taxon>Eukaryota</taxon>
        <taxon>Fungi</taxon>
        <taxon>Dikarya</taxon>
        <taxon>Basidiomycota</taxon>
        <taxon>Agaricomycotina</taxon>
        <taxon>Agaricomycetes</taxon>
        <taxon>Agaricomycetidae</taxon>
        <taxon>Agaricales</taxon>
        <taxon>Pleurotineae</taxon>
        <taxon>Pterulaceae</taxon>
        <taxon>Pterulicium</taxon>
    </lineage>
</organism>